<keyword evidence="3" id="KW-1185">Reference proteome</keyword>
<evidence type="ECO:0000313" key="2">
    <source>
        <dbReference type="EMBL" id="KZT74749.1"/>
    </source>
</evidence>
<dbReference type="SUPFAM" id="SSF48452">
    <property type="entry name" value="TPR-like"/>
    <property type="match status" value="1"/>
</dbReference>
<dbReference type="Proteomes" id="UP000076727">
    <property type="component" value="Unassembled WGS sequence"/>
</dbReference>
<dbReference type="InterPro" id="IPR011990">
    <property type="entry name" value="TPR-like_helical_dom_sf"/>
</dbReference>
<protein>
    <recommendedName>
        <fullName evidence="1">CHAT domain-containing protein</fullName>
    </recommendedName>
</protein>
<sequence length="1484" mass="165151">MSAGTNDGIDTTVIGQGGETMLFLSGKQDQQHHCLCLKNSSNMHSLLSDLPSMTAITLHISVICPTYTLQVPVTLNRVGSEIKWKMEEVAGFVPDILGLKLDFSSLTNSLGSIHIPQNYWSGMSPIYEQVKLFNIHPVPTILISFELLSVYKNNTVVSRTVELQLLSNIELLASVALQCQAQYLEDNNIETLEGAIAAFEKVTMETPDGHPLQVDYLAIQAQLLLMHVTAMGEAALNDDIEKAVFLLQCSSMLSSDDGHRKPVMLNNLALALEKKYLRTKSVDDLKQGIAAARAALALVHDNDDIKAKSLHILAQLLAYQYNHTSERSDLEEAVIMFKNSLDIRPSQSILKWMESLQQNLEQSQFSETNGAGGLHIDEAITMLQTYIVSASESEPDLAEILLQLGTLCQERFESNGNLLDSDSAIEYLQRAILLITHNDILMSHCMNILGVTFLKRFEMQGTLDFLTQAIQCLESALSLSGSDTYQRSLSMANLAVGLRRRFETIRDHHDLELALQYQEQGLENMSEFSQESQQNIWMNYGNLLRLSHEETGDISKIDLAIAVQENALEYMQSGSIIACENYNSLGATYLARYEQSGLASDFDSAVQAFQKSTEHASINWPWKYRCLNSLALAYSIQYEITGDVQKLEAAIAVYENGANIPQGPDKAAILLNLAGSYKQLFQISGDIAHIEKAISNEELVLSLLSNSQNRQYLALQSLGLSLVRRFEHLKEKNDISYSIDIQLSAIGQCPDEHHTSMPSFLHNLSYTLRVRFKHYMDRHDLQRAMEYAEKALSLISTTDVRYIHILNNLGILLLHQADDAQGTNKKAITMRCISVLRETVSLTPPKDTCRFMHMNNLGNILWINFQQTKSLAHLDEAIEMQQAAVREAPMDHTSLPDFALNLGRSLQEKYHLDHSNESLNSAIATYKFGAQSKSGIPMSRFMCAVQWSLCLLKTGLSEACLEPVSVAFSVLPQVVWFGYSISRRMELLSTMGGFASEAAAIAIGLEKYELAVEWLEQGRSVLWGQLLQLRSPMVKLQEVNPQLAKQLHDKSRQLENLANQDAHMQDISSHSQKDIVAYVSKHHFQIAREWEILVDQARLSLDSEGFMKPKTFDQLSAAVTHGPFVILNVHQSQCDALILTPGSNTVLHVHLPELTNQSAKDMQHSLHKLVHINQNRSPRGAVMMSRDEHQKQNIRQILSELWNTVASPVLAILGYSTSERRQLPRLWWCPTGPLAFLPLHAAGFYGKASKGPRVSDFVVSSYIPSLQSLLKTQQAPLPVGDHMLTVGLTKTKGQTTLHNVSSELECIQTHALSGGHQHPTILQEDHATVAAVLDAMTKHNWVHFACHAYQNISEPTQTGFYLADGLLTIKTLITKAFPNADFAFLSACQTATGDIELSEEAMHLAAGLLFAGFNSVIASMWSVKDDDAPEIADKIYSTLLHDQRPDSSQAAYALHKAVKYLQGKLGTETDAAILSWAPFIHVGI</sequence>
<dbReference type="STRING" id="1314783.A0A165UDC0"/>
<organism evidence="2 3">
    <name type="scientific">Daedalea quercina L-15889</name>
    <dbReference type="NCBI Taxonomy" id="1314783"/>
    <lineage>
        <taxon>Eukaryota</taxon>
        <taxon>Fungi</taxon>
        <taxon>Dikarya</taxon>
        <taxon>Basidiomycota</taxon>
        <taxon>Agaricomycotina</taxon>
        <taxon>Agaricomycetes</taxon>
        <taxon>Polyporales</taxon>
        <taxon>Fomitopsis</taxon>
    </lineage>
</organism>
<evidence type="ECO:0000259" key="1">
    <source>
        <dbReference type="Pfam" id="PF12770"/>
    </source>
</evidence>
<gene>
    <name evidence="2" type="ORF">DAEQUDRAFT_734330</name>
</gene>
<feature type="domain" description="CHAT" evidence="1">
    <location>
        <begin position="1197"/>
        <end position="1483"/>
    </location>
</feature>
<accession>A0A165UDC0</accession>
<dbReference type="EMBL" id="KV429032">
    <property type="protein sequence ID" value="KZT74749.1"/>
    <property type="molecule type" value="Genomic_DNA"/>
</dbReference>
<reference evidence="2 3" key="1">
    <citation type="journal article" date="2016" name="Mol. Biol. Evol.">
        <title>Comparative Genomics of Early-Diverging Mushroom-Forming Fungi Provides Insights into the Origins of Lignocellulose Decay Capabilities.</title>
        <authorList>
            <person name="Nagy L.G."/>
            <person name="Riley R."/>
            <person name="Tritt A."/>
            <person name="Adam C."/>
            <person name="Daum C."/>
            <person name="Floudas D."/>
            <person name="Sun H."/>
            <person name="Yadav J.S."/>
            <person name="Pangilinan J."/>
            <person name="Larsson K.H."/>
            <person name="Matsuura K."/>
            <person name="Barry K."/>
            <person name="Labutti K."/>
            <person name="Kuo R."/>
            <person name="Ohm R.A."/>
            <person name="Bhattacharya S.S."/>
            <person name="Shirouzu T."/>
            <person name="Yoshinaga Y."/>
            <person name="Martin F.M."/>
            <person name="Grigoriev I.V."/>
            <person name="Hibbett D.S."/>
        </authorList>
    </citation>
    <scope>NUCLEOTIDE SEQUENCE [LARGE SCALE GENOMIC DNA]</scope>
    <source>
        <strain evidence="2 3">L-15889</strain>
    </source>
</reference>
<dbReference type="PANTHER" id="PTHR10098">
    <property type="entry name" value="RAPSYN-RELATED"/>
    <property type="match status" value="1"/>
</dbReference>
<dbReference type="Gene3D" id="1.25.40.10">
    <property type="entry name" value="Tetratricopeptide repeat domain"/>
    <property type="match status" value="4"/>
</dbReference>
<dbReference type="OrthoDB" id="3169018at2759"/>
<proteinExistence type="predicted"/>
<dbReference type="InterPro" id="IPR024983">
    <property type="entry name" value="CHAT_dom"/>
</dbReference>
<evidence type="ECO:0000313" key="3">
    <source>
        <dbReference type="Proteomes" id="UP000076727"/>
    </source>
</evidence>
<dbReference type="Pfam" id="PF12770">
    <property type="entry name" value="CHAT"/>
    <property type="match status" value="1"/>
</dbReference>
<name>A0A165UDC0_9APHY</name>